<feature type="region of interest" description="Disordered" evidence="1">
    <location>
        <begin position="1"/>
        <end position="33"/>
    </location>
</feature>
<evidence type="ECO:0000313" key="3">
    <source>
        <dbReference type="EMBL" id="GFD53597.1"/>
    </source>
</evidence>
<comment type="caution">
    <text evidence="3">The sequence shown here is derived from an EMBL/GenBank/DDBJ whole genome shotgun (WGS) entry which is preliminary data.</text>
</comment>
<evidence type="ECO:0000256" key="1">
    <source>
        <dbReference type="SAM" id="MobiDB-lite"/>
    </source>
</evidence>
<proteinExistence type="predicted"/>
<name>A0A699X1G5_TANCI</name>
<gene>
    <name evidence="3" type="ORF">Tci_925566</name>
</gene>
<dbReference type="Pfam" id="PF12230">
    <property type="entry name" value="PRP21_like_P"/>
    <property type="match status" value="1"/>
</dbReference>
<protein>
    <recommendedName>
        <fullName evidence="2">Splicing factor 3A subunit 1 conserved domain-containing protein</fullName>
    </recommendedName>
</protein>
<reference evidence="3" key="1">
    <citation type="journal article" date="2019" name="Sci. Rep.">
        <title>Draft genome of Tanacetum cinerariifolium, the natural source of mosquito coil.</title>
        <authorList>
            <person name="Yamashiro T."/>
            <person name="Shiraishi A."/>
            <person name="Satake H."/>
            <person name="Nakayama K."/>
        </authorList>
    </citation>
    <scope>NUCLEOTIDE SEQUENCE</scope>
</reference>
<sequence>MAAQRQREEEQARAQAEADARARQQAATRGAPGRIVTDYVPRAAKKANLATVVCPNCKQNIPANEIDEHIRSKPFVFLDT</sequence>
<dbReference type="AlphaFoldDB" id="A0A699X1G5"/>
<feature type="compositionally biased region" description="Basic and acidic residues" evidence="1">
    <location>
        <begin position="1"/>
        <end position="22"/>
    </location>
</feature>
<dbReference type="InterPro" id="IPR022030">
    <property type="entry name" value="SF3A1_dom"/>
</dbReference>
<accession>A0A699X1G5</accession>
<organism evidence="3">
    <name type="scientific">Tanacetum cinerariifolium</name>
    <name type="common">Dalmatian daisy</name>
    <name type="synonym">Chrysanthemum cinerariifolium</name>
    <dbReference type="NCBI Taxonomy" id="118510"/>
    <lineage>
        <taxon>Eukaryota</taxon>
        <taxon>Viridiplantae</taxon>
        <taxon>Streptophyta</taxon>
        <taxon>Embryophyta</taxon>
        <taxon>Tracheophyta</taxon>
        <taxon>Spermatophyta</taxon>
        <taxon>Magnoliopsida</taxon>
        <taxon>eudicotyledons</taxon>
        <taxon>Gunneridae</taxon>
        <taxon>Pentapetalae</taxon>
        <taxon>asterids</taxon>
        <taxon>campanulids</taxon>
        <taxon>Asterales</taxon>
        <taxon>Asteraceae</taxon>
        <taxon>Asteroideae</taxon>
        <taxon>Anthemideae</taxon>
        <taxon>Anthemidinae</taxon>
        <taxon>Tanacetum</taxon>
    </lineage>
</organism>
<evidence type="ECO:0000259" key="2">
    <source>
        <dbReference type="Pfam" id="PF12230"/>
    </source>
</evidence>
<feature type="domain" description="Splicing factor 3A subunit 1 conserved" evidence="2">
    <location>
        <begin position="7"/>
        <end position="72"/>
    </location>
</feature>
<dbReference type="EMBL" id="BKCJ011796346">
    <property type="protein sequence ID" value="GFD53597.1"/>
    <property type="molecule type" value="Genomic_DNA"/>
</dbReference>